<sequence length="193" mass="21367">MRDVDGGFGDAVHVDQLRGTIAVPIEPTAQSTQLQRFSAEDDVAQRVLGSTRCRAVGLVELIEGRRGLIEHGHPFANQQLAQRFRRPRREVVDHDDGATRGEWAPQFPHGEVERVRVEQSPDVGGTEIEVPLGVRQQADDVAVRDDDALGGAGRTRGVDDVRSFCGRHRGKDVRCEPGLVRWGVHVDPGQFRR</sequence>
<dbReference type="EMBL" id="CAFBLX010000584">
    <property type="protein sequence ID" value="CAB4938148.1"/>
    <property type="molecule type" value="Genomic_DNA"/>
</dbReference>
<organism evidence="1">
    <name type="scientific">freshwater metagenome</name>
    <dbReference type="NCBI Taxonomy" id="449393"/>
    <lineage>
        <taxon>unclassified sequences</taxon>
        <taxon>metagenomes</taxon>
        <taxon>ecological metagenomes</taxon>
    </lineage>
</organism>
<dbReference type="AlphaFoldDB" id="A0A6J7J432"/>
<gene>
    <name evidence="1" type="ORF">UFOPK3472_04497</name>
</gene>
<reference evidence="1" key="1">
    <citation type="submission" date="2020-05" db="EMBL/GenBank/DDBJ databases">
        <authorList>
            <person name="Chiriac C."/>
            <person name="Salcher M."/>
            <person name="Ghai R."/>
            <person name="Kavagutti S V."/>
        </authorList>
    </citation>
    <scope>NUCLEOTIDE SEQUENCE</scope>
</reference>
<proteinExistence type="predicted"/>
<protein>
    <submittedName>
        <fullName evidence="1">Unannotated protein</fullName>
    </submittedName>
</protein>
<dbReference type="AntiFam" id="ANF00178">
    <property type="entry name" value="Shadow ORF (opposite dhbF)"/>
</dbReference>
<evidence type="ECO:0000313" key="1">
    <source>
        <dbReference type="EMBL" id="CAB4938148.1"/>
    </source>
</evidence>
<name>A0A6J7J432_9ZZZZ</name>
<accession>A0A6J7J432</accession>